<gene>
    <name evidence="4" type="primary">pilA</name>
    <name evidence="4" type="ordered locus">CBUD_1950</name>
</gene>
<keyword evidence="3" id="KW-0472">Membrane</keyword>
<organism evidence="4 5">
    <name type="scientific">Coxiella burnetii (strain Dugway 5J108-111)</name>
    <dbReference type="NCBI Taxonomy" id="434922"/>
    <lineage>
        <taxon>Bacteria</taxon>
        <taxon>Pseudomonadati</taxon>
        <taxon>Pseudomonadota</taxon>
        <taxon>Gammaproteobacteria</taxon>
        <taxon>Legionellales</taxon>
        <taxon>Coxiellaceae</taxon>
        <taxon>Coxiella</taxon>
    </lineage>
</organism>
<evidence type="ECO:0000313" key="4">
    <source>
        <dbReference type="EMBL" id="ABS77214.1"/>
    </source>
</evidence>
<sequence>MQRNRTAGFTLMELLIVIAIIGILIIIAIPSYHTYTRRAHFTEVVQATAPYKLGVKECYQMTNDLSECSAGDNGVPPAIASGSGTGLVDAIEIQNGVITVTPQVKYGIEAKDNYILTPTPEREGLTWASSGGGVAAGYAN</sequence>
<dbReference type="PANTHER" id="PTHR30093:SF34">
    <property type="entry name" value="PREPILIN PEPTIDASE-DEPENDENT PROTEIN D"/>
    <property type="match status" value="1"/>
</dbReference>
<keyword evidence="3" id="KW-1133">Transmembrane helix</keyword>
<name>A9KEP1_COXBN</name>
<dbReference type="KEGG" id="cbd:CBUD_1950"/>
<dbReference type="GO" id="GO:0043107">
    <property type="term" value="P:type IV pilus-dependent motility"/>
    <property type="evidence" value="ECO:0007669"/>
    <property type="project" value="TreeGrafter"/>
</dbReference>
<dbReference type="Proteomes" id="UP000008555">
    <property type="component" value="Chromosome"/>
</dbReference>
<dbReference type="GO" id="GO:0044096">
    <property type="term" value="C:type IV pilus"/>
    <property type="evidence" value="ECO:0007669"/>
    <property type="project" value="TreeGrafter"/>
</dbReference>
<protein>
    <submittedName>
        <fullName evidence="4">Type 4 major prepilin protein</fullName>
    </submittedName>
</protein>
<comment type="similarity">
    <text evidence="1">Belongs to the N-Me-Phe pilin family.</text>
</comment>
<evidence type="ECO:0000256" key="3">
    <source>
        <dbReference type="SAM" id="Phobius"/>
    </source>
</evidence>
<dbReference type="EMBL" id="CP000733">
    <property type="protein sequence ID" value="ABS77214.1"/>
    <property type="molecule type" value="Genomic_DNA"/>
</dbReference>
<keyword evidence="2" id="KW-0488">Methylation</keyword>
<dbReference type="InterPro" id="IPR045584">
    <property type="entry name" value="Pilin-like"/>
</dbReference>
<feature type="transmembrane region" description="Helical" evidence="3">
    <location>
        <begin position="6"/>
        <end position="29"/>
    </location>
</feature>
<dbReference type="PANTHER" id="PTHR30093">
    <property type="entry name" value="GENERAL SECRETION PATHWAY PROTEIN G"/>
    <property type="match status" value="1"/>
</dbReference>
<dbReference type="NCBIfam" id="TIGR02532">
    <property type="entry name" value="IV_pilin_GFxxxE"/>
    <property type="match status" value="1"/>
</dbReference>
<accession>A9KEP1</accession>
<dbReference type="HOGENOM" id="CLU_091705_4_1_6"/>
<reference evidence="4 5" key="1">
    <citation type="journal article" date="2009" name="Infect. Immun.">
        <title>Comparative genomics reveal extensive transposon-mediated genomic plasticity and diversity among potential effector proteins within the genus Coxiella.</title>
        <authorList>
            <person name="Beare P.A."/>
            <person name="Unsworth N."/>
            <person name="Andoh M."/>
            <person name="Voth D.E."/>
            <person name="Omsland A."/>
            <person name="Gilk S.D."/>
            <person name="Williams K.P."/>
            <person name="Sobral B.W."/>
            <person name="Kupko J.J.III."/>
            <person name="Porcella S.F."/>
            <person name="Samuel J.E."/>
            <person name="Heinzen R.A."/>
        </authorList>
    </citation>
    <scope>NUCLEOTIDE SEQUENCE [LARGE SCALE GENOMIC DNA]</scope>
    <source>
        <strain evidence="4 5">Dugway 5J108-111</strain>
    </source>
</reference>
<evidence type="ECO:0000256" key="1">
    <source>
        <dbReference type="ARBA" id="ARBA00005233"/>
    </source>
</evidence>
<dbReference type="Pfam" id="PF07963">
    <property type="entry name" value="N_methyl"/>
    <property type="match status" value="1"/>
</dbReference>
<dbReference type="AlphaFoldDB" id="A9KEP1"/>
<proteinExistence type="inferred from homology"/>
<evidence type="ECO:0000313" key="5">
    <source>
        <dbReference type="Proteomes" id="UP000008555"/>
    </source>
</evidence>
<keyword evidence="3" id="KW-0812">Transmembrane</keyword>
<dbReference type="RefSeq" id="WP_005769527.1">
    <property type="nucleotide sequence ID" value="NC_009727.1"/>
</dbReference>
<evidence type="ECO:0000256" key="2">
    <source>
        <dbReference type="ARBA" id="ARBA00022481"/>
    </source>
</evidence>
<dbReference type="InterPro" id="IPR012902">
    <property type="entry name" value="N_methyl_site"/>
</dbReference>
<dbReference type="Gene3D" id="3.30.700.10">
    <property type="entry name" value="Glycoprotein, Type 4 Pilin"/>
    <property type="match status" value="1"/>
</dbReference>
<dbReference type="SUPFAM" id="SSF54523">
    <property type="entry name" value="Pili subunits"/>
    <property type="match status" value="1"/>
</dbReference>